<sequence length="81" mass="9519">MIKSNVIRISNRDTVKSLKQIKNKSSFDEYKIYFKKCFESMNDWLGIDGCINSQIWFYGTFGLSIFMLTFTYIISGILYGF</sequence>
<feature type="transmembrane region" description="Helical" evidence="1">
    <location>
        <begin position="55"/>
        <end position="79"/>
    </location>
</feature>
<evidence type="ECO:0000313" key="3">
    <source>
        <dbReference type="Proteomes" id="UP000325411"/>
    </source>
</evidence>
<keyword evidence="1" id="KW-0472">Membrane</keyword>
<comment type="caution">
    <text evidence="2">The sequence shown here is derived from an EMBL/GenBank/DDBJ whole genome shotgun (WGS) entry which is preliminary data.</text>
</comment>
<protein>
    <recommendedName>
        <fullName evidence="4">DUF3961 domain-containing protein</fullName>
    </recommendedName>
</protein>
<dbReference type="AlphaFoldDB" id="A0A5M9GF96"/>
<evidence type="ECO:0000256" key="1">
    <source>
        <dbReference type="SAM" id="Phobius"/>
    </source>
</evidence>
<keyword evidence="1" id="KW-0812">Transmembrane</keyword>
<dbReference type="EMBL" id="VXCE01000042">
    <property type="protein sequence ID" value="KAA8473242.1"/>
    <property type="molecule type" value="Genomic_DNA"/>
</dbReference>
<accession>A0A5M9GF96</accession>
<reference evidence="2 3" key="1">
    <citation type="submission" date="2019-09" db="EMBL/GenBank/DDBJ databases">
        <authorList>
            <person name="Geng P."/>
            <person name="Wan X."/>
            <person name="Zhou G."/>
            <person name="Yuan Z."/>
            <person name="Hu X."/>
        </authorList>
    </citation>
    <scope>NUCLEOTIDE SEQUENCE [LARGE SCALE GENOMIC DNA]</scope>
    <source>
        <strain evidence="2 3">EFR-4</strain>
    </source>
</reference>
<keyword evidence="1" id="KW-1133">Transmembrane helix</keyword>
<organism evidence="2 3">
    <name type="scientific">Bacillus paranthracis</name>
    <dbReference type="NCBI Taxonomy" id="2026186"/>
    <lineage>
        <taxon>Bacteria</taxon>
        <taxon>Bacillati</taxon>
        <taxon>Bacillota</taxon>
        <taxon>Bacilli</taxon>
        <taxon>Bacillales</taxon>
        <taxon>Bacillaceae</taxon>
        <taxon>Bacillus</taxon>
        <taxon>Bacillus cereus group</taxon>
    </lineage>
</organism>
<dbReference type="Proteomes" id="UP000325411">
    <property type="component" value="Unassembled WGS sequence"/>
</dbReference>
<evidence type="ECO:0008006" key="4">
    <source>
        <dbReference type="Google" id="ProtNLM"/>
    </source>
</evidence>
<evidence type="ECO:0000313" key="2">
    <source>
        <dbReference type="EMBL" id="KAA8473242.1"/>
    </source>
</evidence>
<proteinExistence type="predicted"/>
<gene>
    <name evidence="2" type="ORF">FYW06_27740</name>
</gene>
<name>A0A5M9GF96_9BACI</name>